<keyword evidence="2" id="KW-1133">Transmembrane helix</keyword>
<keyword evidence="2" id="KW-0472">Membrane</keyword>
<organism evidence="3 4">
    <name type="scientific">Pleurodeles waltl</name>
    <name type="common">Iberian ribbed newt</name>
    <dbReference type="NCBI Taxonomy" id="8319"/>
    <lineage>
        <taxon>Eukaryota</taxon>
        <taxon>Metazoa</taxon>
        <taxon>Chordata</taxon>
        <taxon>Craniata</taxon>
        <taxon>Vertebrata</taxon>
        <taxon>Euteleostomi</taxon>
        <taxon>Amphibia</taxon>
        <taxon>Batrachia</taxon>
        <taxon>Caudata</taxon>
        <taxon>Salamandroidea</taxon>
        <taxon>Salamandridae</taxon>
        <taxon>Pleurodelinae</taxon>
        <taxon>Pleurodeles</taxon>
    </lineage>
</organism>
<feature type="transmembrane region" description="Helical" evidence="2">
    <location>
        <begin position="119"/>
        <end position="145"/>
    </location>
</feature>
<evidence type="ECO:0000256" key="1">
    <source>
        <dbReference type="SAM" id="MobiDB-lite"/>
    </source>
</evidence>
<comment type="caution">
    <text evidence="3">The sequence shown here is derived from an EMBL/GenBank/DDBJ whole genome shotgun (WGS) entry which is preliminary data.</text>
</comment>
<feature type="region of interest" description="Disordered" evidence="1">
    <location>
        <begin position="28"/>
        <end position="48"/>
    </location>
</feature>
<keyword evidence="4" id="KW-1185">Reference proteome</keyword>
<proteinExistence type="predicted"/>
<evidence type="ECO:0000313" key="3">
    <source>
        <dbReference type="EMBL" id="KAJ1094272.1"/>
    </source>
</evidence>
<dbReference type="AlphaFoldDB" id="A0AAV7LRT1"/>
<evidence type="ECO:0000256" key="2">
    <source>
        <dbReference type="SAM" id="Phobius"/>
    </source>
</evidence>
<sequence length="153" mass="16734">MVTMQRGSHTVVRNRSRIKKVAGVNVMTDEEDEEDVEMEAGEPCSPTSLQSQQTLRKRILMQTHCLPVLVMIGEHPGGQGVGEISDKSTLQEARRTTFLGDRGRSPSPLLLHGGSAGPVLHVFAVLVQLMLILVPLAHLPVLVLFSDFLALYV</sequence>
<evidence type="ECO:0000313" key="4">
    <source>
        <dbReference type="Proteomes" id="UP001066276"/>
    </source>
</evidence>
<keyword evidence="2" id="KW-0812">Transmembrane</keyword>
<feature type="compositionally biased region" description="Acidic residues" evidence="1">
    <location>
        <begin position="28"/>
        <end position="40"/>
    </location>
</feature>
<reference evidence="3" key="1">
    <citation type="journal article" date="2022" name="bioRxiv">
        <title>Sequencing and chromosome-scale assembly of the giantPleurodeles waltlgenome.</title>
        <authorList>
            <person name="Brown T."/>
            <person name="Elewa A."/>
            <person name="Iarovenko S."/>
            <person name="Subramanian E."/>
            <person name="Araus A.J."/>
            <person name="Petzold A."/>
            <person name="Susuki M."/>
            <person name="Suzuki K.-i.T."/>
            <person name="Hayashi T."/>
            <person name="Toyoda A."/>
            <person name="Oliveira C."/>
            <person name="Osipova E."/>
            <person name="Leigh N.D."/>
            <person name="Simon A."/>
            <person name="Yun M.H."/>
        </authorList>
    </citation>
    <scope>NUCLEOTIDE SEQUENCE</scope>
    <source>
        <strain evidence="3">20211129_DDA</strain>
        <tissue evidence="3">Liver</tissue>
    </source>
</reference>
<dbReference type="EMBL" id="JANPWB010000015">
    <property type="protein sequence ID" value="KAJ1094272.1"/>
    <property type="molecule type" value="Genomic_DNA"/>
</dbReference>
<dbReference type="Proteomes" id="UP001066276">
    <property type="component" value="Chromosome 11"/>
</dbReference>
<protein>
    <submittedName>
        <fullName evidence="3">Uncharacterized protein</fullName>
    </submittedName>
</protein>
<gene>
    <name evidence="3" type="ORF">NDU88_007350</name>
</gene>
<accession>A0AAV7LRT1</accession>
<name>A0AAV7LRT1_PLEWA</name>